<dbReference type="GO" id="GO:0008081">
    <property type="term" value="F:phosphoric diester hydrolase activity"/>
    <property type="evidence" value="ECO:0007669"/>
    <property type="project" value="InterPro"/>
</dbReference>
<evidence type="ECO:0000313" key="2">
    <source>
        <dbReference type="EMBL" id="TQR13745.1"/>
    </source>
</evidence>
<dbReference type="PANTHER" id="PTHR46211:SF1">
    <property type="entry name" value="GLYCEROPHOSPHODIESTER PHOSPHODIESTERASE, CYTOPLASMIC"/>
    <property type="match status" value="1"/>
</dbReference>
<dbReference type="EMBL" id="VDGG01000023">
    <property type="protein sequence ID" value="TQR13745.1"/>
    <property type="molecule type" value="Genomic_DNA"/>
</dbReference>
<accession>A0A544T8F6</accession>
<dbReference type="Proteomes" id="UP000318937">
    <property type="component" value="Unassembled WGS sequence"/>
</dbReference>
<dbReference type="Pfam" id="PF03009">
    <property type="entry name" value="GDPD"/>
    <property type="match status" value="1"/>
</dbReference>
<dbReference type="AlphaFoldDB" id="A0A544T8F6"/>
<dbReference type="RefSeq" id="WP_142607659.1">
    <property type="nucleotide sequence ID" value="NZ_VDGG01000023.1"/>
</dbReference>
<dbReference type="OrthoDB" id="384721at2"/>
<keyword evidence="3" id="KW-1185">Reference proteome</keyword>
<evidence type="ECO:0000313" key="3">
    <source>
        <dbReference type="Proteomes" id="UP000318937"/>
    </source>
</evidence>
<dbReference type="InterPro" id="IPR030395">
    <property type="entry name" value="GP_PDE_dom"/>
</dbReference>
<organism evidence="2 3">
    <name type="scientific">Psychrobacillus soli</name>
    <dbReference type="NCBI Taxonomy" id="1543965"/>
    <lineage>
        <taxon>Bacteria</taxon>
        <taxon>Bacillati</taxon>
        <taxon>Bacillota</taxon>
        <taxon>Bacilli</taxon>
        <taxon>Bacillales</taxon>
        <taxon>Bacillaceae</taxon>
        <taxon>Psychrobacillus</taxon>
    </lineage>
</organism>
<dbReference type="Gene3D" id="3.20.20.190">
    <property type="entry name" value="Phosphatidylinositol (PI) phosphodiesterase"/>
    <property type="match status" value="1"/>
</dbReference>
<proteinExistence type="predicted"/>
<comment type="caution">
    <text evidence="2">The sequence shown here is derived from an EMBL/GenBank/DDBJ whole genome shotgun (WGS) entry which is preliminary data.</text>
</comment>
<dbReference type="GO" id="GO:0006629">
    <property type="term" value="P:lipid metabolic process"/>
    <property type="evidence" value="ECO:0007669"/>
    <property type="project" value="InterPro"/>
</dbReference>
<protein>
    <recommendedName>
        <fullName evidence="1">GP-PDE domain-containing protein</fullName>
    </recommendedName>
</protein>
<gene>
    <name evidence="2" type="ORF">FG383_12165</name>
</gene>
<feature type="domain" description="GP-PDE" evidence="1">
    <location>
        <begin position="4"/>
        <end position="236"/>
    </location>
</feature>
<sequence>MSNIPVYAHRGAPNREVENTMKAFQRAIALGADGIELDLQLSADGVAFVTHDIDFFRLAGSNRRITDMSAEEILQLKLGRTLTRKFYYSRVLTFDEFLQFAIPARIKLNIELKESFLGKIEKIIEVVEKTKGIEDVHFSSFEFSILQTIHAMGLNVQTAFIGKKNADWDYVLSIKKIDAIHLNKKFYDSELMHKIWDAGFPIRFYNVKGNEKYIVHPHESVIGWITDYPGKIIQRQKRNPT</sequence>
<dbReference type="SUPFAM" id="SSF51695">
    <property type="entry name" value="PLC-like phosphodiesterases"/>
    <property type="match status" value="1"/>
</dbReference>
<reference evidence="2 3" key="1">
    <citation type="submission" date="2019-05" db="EMBL/GenBank/DDBJ databases">
        <title>Psychrobacillus vulpis sp. nov., a new species isolated from feces of a red fox that inhabits in The Tablas de Daimiel Natural Park, Albacete, Spain.</title>
        <authorList>
            <person name="Rodriguez M."/>
            <person name="Reina J.C."/>
            <person name="Bejar V."/>
            <person name="Llamas I."/>
        </authorList>
    </citation>
    <scope>NUCLEOTIDE SEQUENCE [LARGE SCALE GENOMIC DNA]</scope>
    <source>
        <strain evidence="2 3">NHI-2</strain>
    </source>
</reference>
<evidence type="ECO:0000259" key="1">
    <source>
        <dbReference type="PROSITE" id="PS51704"/>
    </source>
</evidence>
<dbReference type="InterPro" id="IPR017946">
    <property type="entry name" value="PLC-like_Pdiesterase_TIM-brl"/>
</dbReference>
<dbReference type="PROSITE" id="PS51704">
    <property type="entry name" value="GP_PDE"/>
    <property type="match status" value="1"/>
</dbReference>
<dbReference type="PANTHER" id="PTHR46211">
    <property type="entry name" value="GLYCEROPHOSPHORYL DIESTER PHOSPHODIESTERASE"/>
    <property type="match status" value="1"/>
</dbReference>
<name>A0A544T8F6_9BACI</name>